<dbReference type="OrthoDB" id="5116003at2"/>
<keyword evidence="2" id="KW-1185">Reference proteome</keyword>
<reference evidence="1 2" key="1">
    <citation type="submission" date="2018-08" db="EMBL/GenBank/DDBJ databases">
        <title>Isolation, diversity and antifungal activity of Actinobacteria from cow dung.</title>
        <authorList>
            <person name="Ling L."/>
        </authorList>
    </citation>
    <scope>NUCLEOTIDE SEQUENCE [LARGE SCALE GENOMIC DNA]</scope>
    <source>
        <strain evidence="1 2">NEAU-LLE</strain>
    </source>
</reference>
<dbReference type="AlphaFoldDB" id="A0A371NVV7"/>
<dbReference type="PROSITE" id="PS51318">
    <property type="entry name" value="TAT"/>
    <property type="match status" value="1"/>
</dbReference>
<organism evidence="1 2">
    <name type="scientific">Microbacterium bovistercoris</name>
    <dbReference type="NCBI Taxonomy" id="2293570"/>
    <lineage>
        <taxon>Bacteria</taxon>
        <taxon>Bacillati</taxon>
        <taxon>Actinomycetota</taxon>
        <taxon>Actinomycetes</taxon>
        <taxon>Micrococcales</taxon>
        <taxon>Microbacteriaceae</taxon>
        <taxon>Microbacterium</taxon>
    </lineage>
</organism>
<sequence>MRDRGFSVPDNEFERGLRRRTVLKGAAWSVPVIAVASAVPRAAASVPVDPCIAVPTGTFYVTGGALMEDGAAGVPASSNGLFGTGWTPPQESTQNPDGTWSQTNYAVDPEPASWWQTGGASPSTEVGFLSLDDNDNSDGSSGEPSVVTGVLTYEVTAGTPYTFAFPIYASADYLGCQYLSIDISGPGVEEPGAVQGYFGNPAITDVPEGVDAYPHFSETQSPEVTFTPTSSGTLTFTYTFTVAHVTGGERKNADLFVKAPLLTNCG</sequence>
<name>A0A371NVV7_9MICO</name>
<accession>A0A371NVV7</accession>
<proteinExistence type="predicted"/>
<evidence type="ECO:0000313" key="2">
    <source>
        <dbReference type="Proteomes" id="UP000262172"/>
    </source>
</evidence>
<dbReference type="Proteomes" id="UP000262172">
    <property type="component" value="Unassembled WGS sequence"/>
</dbReference>
<gene>
    <name evidence="1" type="ORF">DY023_07000</name>
</gene>
<protein>
    <submittedName>
        <fullName evidence="1">Uncharacterized protein</fullName>
    </submittedName>
</protein>
<dbReference type="EMBL" id="QUAB01000037">
    <property type="protein sequence ID" value="REJ06214.1"/>
    <property type="molecule type" value="Genomic_DNA"/>
</dbReference>
<dbReference type="InterPro" id="IPR006311">
    <property type="entry name" value="TAT_signal"/>
</dbReference>
<evidence type="ECO:0000313" key="1">
    <source>
        <dbReference type="EMBL" id="REJ06214.1"/>
    </source>
</evidence>
<comment type="caution">
    <text evidence="1">The sequence shown here is derived from an EMBL/GenBank/DDBJ whole genome shotgun (WGS) entry which is preliminary data.</text>
</comment>